<evidence type="ECO:0000256" key="6">
    <source>
        <dbReference type="SAM" id="Phobius"/>
    </source>
</evidence>
<dbReference type="Proteomes" id="UP000315711">
    <property type="component" value="Unassembled WGS sequence"/>
</dbReference>
<proteinExistence type="inferred from homology"/>
<evidence type="ECO:0000259" key="7">
    <source>
        <dbReference type="Pfam" id="PF02683"/>
    </source>
</evidence>
<reference evidence="8 9" key="1">
    <citation type="journal article" date="2015" name="Stand. Genomic Sci.">
        <title>Genomic Encyclopedia of Bacterial and Archaeal Type Strains, Phase III: the genomes of soil and plant-associated and newly described type strains.</title>
        <authorList>
            <person name="Whitman W.B."/>
            <person name="Woyke T."/>
            <person name="Klenk H.P."/>
            <person name="Zhou Y."/>
            <person name="Lilburn T.G."/>
            <person name="Beck B.J."/>
            <person name="De Vos P."/>
            <person name="Vandamme P."/>
            <person name="Eisen J.A."/>
            <person name="Garrity G."/>
            <person name="Hugenholtz P."/>
            <person name="Kyrpides N.C."/>
        </authorList>
    </citation>
    <scope>NUCLEOTIDE SEQUENCE [LARGE SCALE GENOMIC DNA]</scope>
    <source>
        <strain evidence="8 9">CGMCC 1.10116</strain>
    </source>
</reference>
<evidence type="ECO:0000256" key="1">
    <source>
        <dbReference type="ARBA" id="ARBA00004141"/>
    </source>
</evidence>
<dbReference type="RefSeq" id="WP_144451726.1">
    <property type="nucleotide sequence ID" value="NZ_VLKZ01000015.1"/>
</dbReference>
<feature type="transmembrane region" description="Helical" evidence="6">
    <location>
        <begin position="163"/>
        <end position="185"/>
    </location>
</feature>
<organism evidence="8 9">
    <name type="scientific">Halalkalibacter nanhaiisediminis</name>
    <dbReference type="NCBI Taxonomy" id="688079"/>
    <lineage>
        <taxon>Bacteria</taxon>
        <taxon>Bacillati</taxon>
        <taxon>Bacillota</taxon>
        <taxon>Bacilli</taxon>
        <taxon>Bacillales</taxon>
        <taxon>Bacillaceae</taxon>
        <taxon>Halalkalibacter</taxon>
    </lineage>
</organism>
<evidence type="ECO:0000256" key="4">
    <source>
        <dbReference type="ARBA" id="ARBA00022989"/>
    </source>
</evidence>
<name>A0A562Q887_9BACI</name>
<dbReference type="InterPro" id="IPR003834">
    <property type="entry name" value="Cyt_c_assmbl_TM_dom"/>
</dbReference>
<evidence type="ECO:0000313" key="9">
    <source>
        <dbReference type="Proteomes" id="UP000315711"/>
    </source>
</evidence>
<keyword evidence="3 6" id="KW-0812">Transmembrane</keyword>
<comment type="similarity">
    <text evidence="2">Belongs to the DsbD family.</text>
</comment>
<dbReference type="EMBL" id="VLKZ01000015">
    <property type="protein sequence ID" value="TWI52949.1"/>
    <property type="molecule type" value="Genomic_DNA"/>
</dbReference>
<feature type="transmembrane region" description="Helical" evidence="6">
    <location>
        <begin position="197"/>
        <end position="215"/>
    </location>
</feature>
<evidence type="ECO:0000313" key="8">
    <source>
        <dbReference type="EMBL" id="TWI52949.1"/>
    </source>
</evidence>
<comment type="caution">
    <text evidence="8">The sequence shown here is derived from an EMBL/GenBank/DDBJ whole genome shotgun (WGS) entry which is preliminary data.</text>
</comment>
<dbReference type="PANTHER" id="PTHR31272">
    <property type="entry name" value="CYTOCHROME C-TYPE BIOGENESIS PROTEIN HI_1454-RELATED"/>
    <property type="match status" value="1"/>
</dbReference>
<dbReference type="Pfam" id="PF02683">
    <property type="entry name" value="DsbD_TM"/>
    <property type="match status" value="1"/>
</dbReference>
<keyword evidence="4 6" id="KW-1133">Transmembrane helix</keyword>
<evidence type="ECO:0000256" key="2">
    <source>
        <dbReference type="ARBA" id="ARBA00006143"/>
    </source>
</evidence>
<evidence type="ECO:0000256" key="3">
    <source>
        <dbReference type="ARBA" id="ARBA00022692"/>
    </source>
</evidence>
<dbReference type="PANTHER" id="PTHR31272:SF4">
    <property type="entry name" value="CYTOCHROME C-TYPE BIOGENESIS PROTEIN HI_1454-RELATED"/>
    <property type="match status" value="1"/>
</dbReference>
<feature type="transmembrane region" description="Helical" evidence="6">
    <location>
        <begin position="87"/>
        <end position="107"/>
    </location>
</feature>
<protein>
    <submittedName>
        <fullName evidence="8">Cytochrome c-type biogenesis protein</fullName>
    </submittedName>
</protein>
<dbReference type="GO" id="GO:0016020">
    <property type="term" value="C:membrane"/>
    <property type="evidence" value="ECO:0007669"/>
    <property type="project" value="UniProtKB-SubCell"/>
</dbReference>
<accession>A0A562Q887</accession>
<keyword evidence="5 6" id="KW-0472">Membrane</keyword>
<comment type="subcellular location">
    <subcellularLocation>
        <location evidence="1">Membrane</location>
        <topology evidence="1">Multi-pass membrane protein</topology>
    </subcellularLocation>
</comment>
<dbReference type="AlphaFoldDB" id="A0A562Q887"/>
<evidence type="ECO:0000256" key="5">
    <source>
        <dbReference type="ARBA" id="ARBA00023136"/>
    </source>
</evidence>
<feature type="domain" description="Cytochrome C biogenesis protein transmembrane" evidence="7">
    <location>
        <begin position="5"/>
        <end position="213"/>
    </location>
</feature>
<dbReference type="GO" id="GO:0017004">
    <property type="term" value="P:cytochrome complex assembly"/>
    <property type="evidence" value="ECO:0007669"/>
    <property type="project" value="InterPro"/>
</dbReference>
<feature type="transmembrane region" description="Helical" evidence="6">
    <location>
        <begin position="54"/>
        <end position="75"/>
    </location>
</feature>
<feature type="transmembrane region" description="Helical" evidence="6">
    <location>
        <begin position="128"/>
        <end position="157"/>
    </location>
</feature>
<dbReference type="InterPro" id="IPR051790">
    <property type="entry name" value="Cytochrome_c-biogenesis_DsbD"/>
</dbReference>
<dbReference type="OrthoDB" id="9803065at2"/>
<feature type="transmembrane region" description="Helical" evidence="6">
    <location>
        <begin position="6"/>
        <end position="33"/>
    </location>
</feature>
<sequence>MTDITILLAFGAGLLSFVSPCNIPLYPAFLAYITGLSVDEIKQKGKGLPPRAMLHTFIFILGFSTIFIVLGMSTSLIGDLFIQYNNLIRQLGAMFIVLFGLVTLGVMKPTFLMKNNQIQFSKRPSGYIGTYVIGIAFAAGWTPCIGPILASVIALSMTSPGSGMLYMSVYSVGFAIPFFTMTFFVGKMNVIKKYMNLMMKVGGVMMIVFGVMLYFDWMTRLTSYLVNNVFNGFMGF</sequence>
<gene>
    <name evidence="8" type="ORF">IQ10_03556</name>
</gene>
<keyword evidence="9" id="KW-1185">Reference proteome</keyword>